<dbReference type="Pfam" id="PF11528">
    <property type="entry name" value="DUF3224"/>
    <property type="match status" value="1"/>
</dbReference>
<dbReference type="Proteomes" id="UP000440498">
    <property type="component" value="Unassembled WGS sequence"/>
</dbReference>
<name>A0A6A7N447_9BURK</name>
<dbReference type="RefSeq" id="WP_152806692.1">
    <property type="nucleotide sequence ID" value="NZ_WHUG01000006.1"/>
</dbReference>
<evidence type="ECO:0000313" key="2">
    <source>
        <dbReference type="Proteomes" id="UP000440498"/>
    </source>
</evidence>
<sequence>MPKISGEFNVKMAPESMSAVAAESGIGRMSLDKQYHGALDAVGKGEMLAFMDRALGSGAYVAMEKVQGTLDGRRGSFLLCHTGTMDRGAAGLTVAVVADSGQEELSGLAGALHIRIEGGKHYYDFDYTLAAAVA</sequence>
<dbReference type="InterPro" id="IPR021607">
    <property type="entry name" value="DUF3224"/>
</dbReference>
<dbReference type="SUPFAM" id="SSF159238">
    <property type="entry name" value="SO1590-like"/>
    <property type="match status" value="1"/>
</dbReference>
<dbReference type="Gene3D" id="2.40.350.10">
    <property type="entry name" value="SO1590-like"/>
    <property type="match status" value="1"/>
</dbReference>
<proteinExistence type="predicted"/>
<comment type="caution">
    <text evidence="1">The sequence shown here is derived from an EMBL/GenBank/DDBJ whole genome shotgun (WGS) entry which is preliminary data.</text>
</comment>
<dbReference type="EMBL" id="WHUG01000006">
    <property type="protein sequence ID" value="MQA39775.1"/>
    <property type="molecule type" value="Genomic_DNA"/>
</dbReference>
<reference evidence="1 2" key="1">
    <citation type="submission" date="2019-10" db="EMBL/GenBank/DDBJ databases">
        <title>Two novel species isolated from a subtropical stream in China.</title>
        <authorList>
            <person name="Lu H."/>
        </authorList>
    </citation>
    <scope>NUCLEOTIDE SEQUENCE [LARGE SCALE GENOMIC DNA]</scope>
    <source>
        <strain evidence="1 2">FT29W</strain>
    </source>
</reference>
<accession>A0A6A7N447</accession>
<organism evidence="1 2">
    <name type="scientific">Rugamonas aquatica</name>
    <dbReference type="NCBI Taxonomy" id="2743357"/>
    <lineage>
        <taxon>Bacteria</taxon>
        <taxon>Pseudomonadati</taxon>
        <taxon>Pseudomonadota</taxon>
        <taxon>Betaproteobacteria</taxon>
        <taxon>Burkholderiales</taxon>
        <taxon>Oxalobacteraceae</taxon>
        <taxon>Telluria group</taxon>
        <taxon>Rugamonas</taxon>
    </lineage>
</organism>
<keyword evidence="2" id="KW-1185">Reference proteome</keyword>
<evidence type="ECO:0000313" key="1">
    <source>
        <dbReference type="EMBL" id="MQA39775.1"/>
    </source>
</evidence>
<protein>
    <submittedName>
        <fullName evidence="1">DUF3224 family protein</fullName>
    </submittedName>
</protein>
<dbReference type="InterPro" id="IPR023159">
    <property type="entry name" value="SO1590-like_sf"/>
</dbReference>
<dbReference type="AlphaFoldDB" id="A0A6A7N447"/>
<gene>
    <name evidence="1" type="ORF">GEV02_16610</name>
</gene>